<dbReference type="AlphaFoldDB" id="A0A0P6VU42"/>
<evidence type="ECO:0000313" key="3">
    <source>
        <dbReference type="EMBL" id="KPL55066.1"/>
    </source>
</evidence>
<name>A0A0P6VU42_9HYPH</name>
<dbReference type="EMBL" id="LJYW01000001">
    <property type="protein sequence ID" value="KPL55066.1"/>
    <property type="molecule type" value="Genomic_DNA"/>
</dbReference>
<evidence type="ECO:0000259" key="1">
    <source>
        <dbReference type="Pfam" id="PF05117"/>
    </source>
</evidence>
<gene>
    <name evidence="3" type="ORF">ABB55_24915</name>
</gene>
<dbReference type="InterPro" id="IPR036701">
    <property type="entry name" value="RraB-like_sf"/>
</dbReference>
<sequence>MSDRWNFYPLMIEDKPASIFVDLGINELVPAAGFPTMAFLSVRMREPRDDGLSSQAEYETLMALEDTIFKFAAGDDRTLYVGRSTSDGCRDFYFYTRDAAIENNLRLLMQNWPQYAFETGTRLDTEWTTYSQFLYPSAEDLQLIGNRDVVYQLQQNGDHSDCPRPIDHFAVFRTVHDRDAYARFLVTDGFSISDKPASQDGRFGISFSRSDRPDQIDPVTIGLYRAALEHNGDYDGWGCAAVIRRPTP</sequence>
<keyword evidence="4" id="KW-1185">Reference proteome</keyword>
<accession>A0A0P6VU42</accession>
<reference evidence="3 4" key="1">
    <citation type="submission" date="2015-09" db="EMBL/GenBank/DDBJ databases">
        <authorList>
            <person name="Jackson K.R."/>
            <person name="Lunt B.L."/>
            <person name="Fisher J.N.B."/>
            <person name="Gardner A.V."/>
            <person name="Bailey M.E."/>
            <person name="Deus L.M."/>
            <person name="Earl A.S."/>
            <person name="Gibby P.D."/>
            <person name="Hartmann K.A."/>
            <person name="Liu J.E."/>
            <person name="Manci A.M."/>
            <person name="Nielsen D.A."/>
            <person name="Solomon M.B."/>
            <person name="Breakwell D.P."/>
            <person name="Burnett S.H."/>
            <person name="Grose J.H."/>
        </authorList>
    </citation>
    <scope>NUCLEOTIDE SEQUENCE [LARGE SCALE GENOMIC DNA]</scope>
    <source>
        <strain evidence="3 4">16</strain>
    </source>
</reference>
<evidence type="ECO:0000313" key="4">
    <source>
        <dbReference type="Proteomes" id="UP000048984"/>
    </source>
</evidence>
<dbReference type="SUPFAM" id="SSF89946">
    <property type="entry name" value="Hypothetical protein VC0424"/>
    <property type="match status" value="1"/>
</dbReference>
<proteinExistence type="predicted"/>
<dbReference type="InterPro" id="IPR009671">
    <property type="entry name" value="RraB_dom"/>
</dbReference>
<dbReference type="Pfam" id="PF05117">
    <property type="entry name" value="DUF695"/>
    <property type="match status" value="1"/>
</dbReference>
<feature type="domain" description="Regulator of ribonuclease activity B" evidence="2">
    <location>
        <begin position="146"/>
        <end position="239"/>
    </location>
</feature>
<dbReference type="Proteomes" id="UP000048984">
    <property type="component" value="Unassembled WGS sequence"/>
</dbReference>
<evidence type="ECO:0008006" key="5">
    <source>
        <dbReference type="Google" id="ProtNLM"/>
    </source>
</evidence>
<evidence type="ECO:0000259" key="2">
    <source>
        <dbReference type="Pfam" id="PF06877"/>
    </source>
</evidence>
<reference evidence="3 4" key="2">
    <citation type="submission" date="2015-10" db="EMBL/GenBank/DDBJ databases">
        <title>Draft Genome Sequence of Prosthecomicrobium hirschii ATCC 27832.</title>
        <authorList>
            <person name="Daniel J."/>
            <person name="Givan S.A."/>
            <person name="Brun Y.V."/>
            <person name="Brown P.J."/>
        </authorList>
    </citation>
    <scope>NUCLEOTIDE SEQUENCE [LARGE SCALE GENOMIC DNA]</scope>
    <source>
        <strain evidence="3 4">16</strain>
    </source>
</reference>
<comment type="caution">
    <text evidence="3">The sequence shown here is derived from an EMBL/GenBank/DDBJ whole genome shotgun (WGS) entry which is preliminary data.</text>
</comment>
<dbReference type="InterPro" id="IPR016097">
    <property type="entry name" value="DUF695"/>
</dbReference>
<dbReference type="RefSeq" id="WP_054361233.1">
    <property type="nucleotide sequence ID" value="NZ_LJYW01000001.1"/>
</dbReference>
<feature type="domain" description="DUF695" evidence="1">
    <location>
        <begin position="3"/>
        <end position="135"/>
    </location>
</feature>
<organism evidence="3 4">
    <name type="scientific">Prosthecodimorpha hirschii</name>
    <dbReference type="NCBI Taxonomy" id="665126"/>
    <lineage>
        <taxon>Bacteria</taxon>
        <taxon>Pseudomonadati</taxon>
        <taxon>Pseudomonadota</taxon>
        <taxon>Alphaproteobacteria</taxon>
        <taxon>Hyphomicrobiales</taxon>
        <taxon>Ancalomicrobiaceae</taxon>
        <taxon>Prosthecodimorpha</taxon>
    </lineage>
</organism>
<protein>
    <recommendedName>
        <fullName evidence="5">DUF695 domain-containing protein</fullName>
    </recommendedName>
</protein>
<dbReference type="Pfam" id="PF06877">
    <property type="entry name" value="RraB"/>
    <property type="match status" value="1"/>
</dbReference>
<dbReference type="Gene3D" id="3.30.70.970">
    <property type="entry name" value="RraB-like"/>
    <property type="match status" value="1"/>
</dbReference>